<gene>
    <name evidence="2" type="ORF">KC01_LOCUS5316</name>
</gene>
<evidence type="ECO:0000313" key="3">
    <source>
        <dbReference type="Proteomes" id="UP001497482"/>
    </source>
</evidence>
<proteinExistence type="predicted"/>
<keyword evidence="3" id="KW-1185">Reference proteome</keyword>
<dbReference type="Proteomes" id="UP001497482">
    <property type="component" value="Chromosome 11"/>
</dbReference>
<reference evidence="2 3" key="1">
    <citation type="submission" date="2024-04" db="EMBL/GenBank/DDBJ databases">
        <authorList>
            <person name="Waldvogel A.-M."/>
            <person name="Schoenle A."/>
        </authorList>
    </citation>
    <scope>NUCLEOTIDE SEQUENCE [LARGE SCALE GENOMIC DNA]</scope>
</reference>
<name>A0AAV2J784_KNICA</name>
<organism evidence="2 3">
    <name type="scientific">Knipowitschia caucasica</name>
    <name type="common">Caucasian dwarf goby</name>
    <name type="synonym">Pomatoschistus caucasicus</name>
    <dbReference type="NCBI Taxonomy" id="637954"/>
    <lineage>
        <taxon>Eukaryota</taxon>
        <taxon>Metazoa</taxon>
        <taxon>Chordata</taxon>
        <taxon>Craniata</taxon>
        <taxon>Vertebrata</taxon>
        <taxon>Euteleostomi</taxon>
        <taxon>Actinopterygii</taxon>
        <taxon>Neopterygii</taxon>
        <taxon>Teleostei</taxon>
        <taxon>Neoteleostei</taxon>
        <taxon>Acanthomorphata</taxon>
        <taxon>Gobiaria</taxon>
        <taxon>Gobiiformes</taxon>
        <taxon>Gobioidei</taxon>
        <taxon>Gobiidae</taxon>
        <taxon>Gobiinae</taxon>
        <taxon>Knipowitschia</taxon>
    </lineage>
</organism>
<dbReference type="AlphaFoldDB" id="A0AAV2J784"/>
<protein>
    <submittedName>
        <fullName evidence="2">Uncharacterized protein</fullName>
    </submittedName>
</protein>
<sequence length="74" mass="7956">MPSLTHEVSSAAVHNNNSRHGPTSMLNSHPTIQLTVSSRYPSFITRAGEESVAVSPSPNPCMMFFSLLPAPPVH</sequence>
<evidence type="ECO:0000256" key="1">
    <source>
        <dbReference type="SAM" id="MobiDB-lite"/>
    </source>
</evidence>
<accession>A0AAV2J784</accession>
<dbReference type="EMBL" id="OZ035833">
    <property type="protein sequence ID" value="CAL1573404.1"/>
    <property type="molecule type" value="Genomic_DNA"/>
</dbReference>
<evidence type="ECO:0000313" key="2">
    <source>
        <dbReference type="EMBL" id="CAL1573404.1"/>
    </source>
</evidence>
<feature type="region of interest" description="Disordered" evidence="1">
    <location>
        <begin position="1"/>
        <end position="29"/>
    </location>
</feature>